<dbReference type="Gene3D" id="3.30.420.10">
    <property type="entry name" value="Ribonuclease H-like superfamily/Ribonuclease H"/>
    <property type="match status" value="1"/>
</dbReference>
<evidence type="ECO:0000259" key="2">
    <source>
        <dbReference type="PROSITE" id="PS51898"/>
    </source>
</evidence>
<dbReference type="InterPro" id="IPR036397">
    <property type="entry name" value="RNaseH_sf"/>
</dbReference>
<dbReference type="PANTHER" id="PTHR33435">
    <property type="entry name" value="PROTEIN CBG21870-RELATED"/>
    <property type="match status" value="1"/>
</dbReference>
<dbReference type="Proteomes" id="UP001432027">
    <property type="component" value="Unassembled WGS sequence"/>
</dbReference>
<dbReference type="GO" id="GO:0015074">
    <property type="term" value="P:DNA integration"/>
    <property type="evidence" value="ECO:0007669"/>
    <property type="project" value="InterPro"/>
</dbReference>
<dbReference type="GO" id="GO:0003677">
    <property type="term" value="F:DNA binding"/>
    <property type="evidence" value="ECO:0007669"/>
    <property type="project" value="InterPro"/>
</dbReference>
<protein>
    <recommendedName>
        <fullName evidence="2">Tyr recombinase domain-containing protein</fullName>
    </recommendedName>
</protein>
<reference evidence="3" key="1">
    <citation type="submission" date="2023-10" db="EMBL/GenBank/DDBJ databases">
        <title>Genome assembly of Pristionchus species.</title>
        <authorList>
            <person name="Yoshida K."/>
            <person name="Sommer R.J."/>
        </authorList>
    </citation>
    <scope>NUCLEOTIDE SEQUENCE</scope>
    <source>
        <strain evidence="3">RS0144</strain>
    </source>
</reference>
<evidence type="ECO:0000256" key="1">
    <source>
        <dbReference type="ARBA" id="ARBA00023172"/>
    </source>
</evidence>
<organism evidence="3 4">
    <name type="scientific">Pristionchus entomophagus</name>
    <dbReference type="NCBI Taxonomy" id="358040"/>
    <lineage>
        <taxon>Eukaryota</taxon>
        <taxon>Metazoa</taxon>
        <taxon>Ecdysozoa</taxon>
        <taxon>Nematoda</taxon>
        <taxon>Chromadorea</taxon>
        <taxon>Rhabditida</taxon>
        <taxon>Rhabditina</taxon>
        <taxon>Diplogasteromorpha</taxon>
        <taxon>Diplogasteroidea</taxon>
        <taxon>Neodiplogasteridae</taxon>
        <taxon>Pristionchus</taxon>
    </lineage>
</organism>
<dbReference type="GO" id="GO:0006310">
    <property type="term" value="P:DNA recombination"/>
    <property type="evidence" value="ECO:0007669"/>
    <property type="project" value="UniProtKB-KW"/>
</dbReference>
<dbReference type="PROSITE" id="PS51898">
    <property type="entry name" value="TYR_RECOMBINASE"/>
    <property type="match status" value="1"/>
</dbReference>
<dbReference type="CDD" id="cd09275">
    <property type="entry name" value="RNase_HI_RT_DIRS1"/>
    <property type="match status" value="1"/>
</dbReference>
<dbReference type="InterPro" id="IPR002104">
    <property type="entry name" value="Integrase_catalytic"/>
</dbReference>
<dbReference type="InterPro" id="IPR013762">
    <property type="entry name" value="Integrase-like_cat_sf"/>
</dbReference>
<keyword evidence="1" id="KW-0233">DNA recombination</keyword>
<accession>A0AAV5TV78</accession>
<proteinExistence type="predicted"/>
<dbReference type="AlphaFoldDB" id="A0AAV5TV78"/>
<feature type="non-terminal residue" evidence="3">
    <location>
        <position position="625"/>
    </location>
</feature>
<comment type="caution">
    <text evidence="3">The sequence shown here is derived from an EMBL/GenBank/DDBJ whole genome shotgun (WGS) entry which is preliminary data.</text>
</comment>
<dbReference type="PANTHER" id="PTHR33435:SF3">
    <property type="entry name" value="PROTEIN CBG21870"/>
    <property type="match status" value="1"/>
</dbReference>
<feature type="domain" description="Tyr recombinase" evidence="2">
    <location>
        <begin position="488"/>
        <end position="625"/>
    </location>
</feature>
<evidence type="ECO:0000313" key="3">
    <source>
        <dbReference type="EMBL" id="GMS97938.1"/>
    </source>
</evidence>
<dbReference type="Gene3D" id="1.10.443.10">
    <property type="entry name" value="Intergrase catalytic core"/>
    <property type="match status" value="1"/>
</dbReference>
<dbReference type="InterPro" id="IPR011010">
    <property type="entry name" value="DNA_brk_join_enz"/>
</dbReference>
<evidence type="ECO:0000313" key="4">
    <source>
        <dbReference type="Proteomes" id="UP001432027"/>
    </source>
</evidence>
<name>A0AAV5TV78_9BILA</name>
<dbReference type="Pfam" id="PF00589">
    <property type="entry name" value="Phage_integrase"/>
    <property type="match status" value="1"/>
</dbReference>
<keyword evidence="4" id="KW-1185">Reference proteome</keyword>
<dbReference type="EMBL" id="BTSX01000005">
    <property type="protein sequence ID" value="GMS97938.1"/>
    <property type="molecule type" value="Genomic_DNA"/>
</dbReference>
<sequence length="625" mass="69743">MSRLAPIPTTDPLPSSRPTTASLVRAALAAATARLPLKALATTAASGATSRAVAHSHQEGNPSPARFLVIRNNRLSARREAAFVSGEVERLLRTKAIEKATSPRVISPLSVVPGDPASLLSRAILHSIAEAQKSFLPPSTRIPLSPSEKEREESSTLRELRAIDFAVHTFEREWRDSNVLFFGDNQSAMSILRKGSMKPELHEVAKRVETMGVRMNASFKFHWIPRDMNVEADRASRDFDGDDWALERWVFDQAVKRWGRPDVDMFADEQNAKCERFVSRVPSRGALSIDAFSDPRLWRSHSLLWCVPPPSLLCQTLAWMRRARARGVLGLPYWTSHPVFPTLFPPNHTPSFVKDFIMYPEGDSILIPSTLQKGTLVRDLSSTVSRVEPTLLPILLHSISGAKAASTIRAYKGSMANLRDYAMERGLDPSCPTSLVIYSLKKIQEGRALSTLKILSAAFSHYSDLPSPILAHILSHLHDSTRRKFSVSHHPSIPRSNIDSFVQYASLHPCDLLSTRTALGASLSFSALLRVSELLSLRWADLQWLSDFLKISVRRAKNDQFAEGRDTFISIEKDSLTLSLFHSYRERVVPSPWLFPSHSHPDRPLTSDTFRKDLTLLCSLAGVAR</sequence>
<gene>
    <name evidence="3" type="ORF">PENTCL1PPCAC_20113</name>
</gene>
<dbReference type="SUPFAM" id="SSF56349">
    <property type="entry name" value="DNA breaking-rejoining enzymes"/>
    <property type="match status" value="1"/>
</dbReference>